<name>A0A6C0AJW0_9ZZZZ</name>
<accession>A0A6C0AJW0</accession>
<evidence type="ECO:0000256" key="1">
    <source>
        <dbReference type="SAM" id="MobiDB-lite"/>
    </source>
</evidence>
<reference evidence="2" key="1">
    <citation type="journal article" date="2020" name="Nature">
        <title>Giant virus diversity and host interactions through global metagenomics.</title>
        <authorList>
            <person name="Schulz F."/>
            <person name="Roux S."/>
            <person name="Paez-Espino D."/>
            <person name="Jungbluth S."/>
            <person name="Walsh D.A."/>
            <person name="Denef V.J."/>
            <person name="McMahon K.D."/>
            <person name="Konstantinidis K.T."/>
            <person name="Eloe-Fadrosh E.A."/>
            <person name="Kyrpides N.C."/>
            <person name="Woyke T."/>
        </authorList>
    </citation>
    <scope>NUCLEOTIDE SEQUENCE</scope>
    <source>
        <strain evidence="2">GVMAG-S-1035375-24</strain>
    </source>
</reference>
<organism evidence="2">
    <name type="scientific">viral metagenome</name>
    <dbReference type="NCBI Taxonomy" id="1070528"/>
    <lineage>
        <taxon>unclassified sequences</taxon>
        <taxon>metagenomes</taxon>
        <taxon>organismal metagenomes</taxon>
    </lineage>
</organism>
<evidence type="ECO:0000313" key="2">
    <source>
        <dbReference type="EMBL" id="QHS79926.1"/>
    </source>
</evidence>
<sequence length="98" mass="10420">MKLTGTSELVVVVGLVALIAFMPKMLGFLVQSQVGKAVAFGFVAWLWKQHNELPALLLAVALLKAAPSYEHAEKDKDGKMVTPGSGTDHSTKPKTGAM</sequence>
<proteinExistence type="predicted"/>
<feature type="compositionally biased region" description="Basic and acidic residues" evidence="1">
    <location>
        <begin position="70"/>
        <end position="79"/>
    </location>
</feature>
<dbReference type="AlphaFoldDB" id="A0A6C0AJW0"/>
<protein>
    <submittedName>
        <fullName evidence="2">Uncharacterized protein</fullName>
    </submittedName>
</protein>
<dbReference type="EMBL" id="MN740664">
    <property type="protein sequence ID" value="QHS79926.1"/>
    <property type="molecule type" value="Genomic_DNA"/>
</dbReference>
<feature type="region of interest" description="Disordered" evidence="1">
    <location>
        <begin position="70"/>
        <end position="98"/>
    </location>
</feature>